<feature type="transmembrane region" description="Helical" evidence="7">
    <location>
        <begin position="32"/>
        <end position="51"/>
    </location>
</feature>
<evidence type="ECO:0000256" key="4">
    <source>
        <dbReference type="ARBA" id="ARBA00022989"/>
    </source>
</evidence>
<dbReference type="GO" id="GO:0022857">
    <property type="term" value="F:transmembrane transporter activity"/>
    <property type="evidence" value="ECO:0007669"/>
    <property type="project" value="InterPro"/>
</dbReference>
<evidence type="ECO:0000256" key="2">
    <source>
        <dbReference type="ARBA" id="ARBA00022448"/>
    </source>
</evidence>
<evidence type="ECO:0000256" key="1">
    <source>
        <dbReference type="ARBA" id="ARBA00004651"/>
    </source>
</evidence>
<feature type="compositionally biased region" description="Basic and acidic residues" evidence="6">
    <location>
        <begin position="1"/>
        <end position="11"/>
    </location>
</feature>
<feature type="transmembrane region" description="Helical" evidence="7">
    <location>
        <begin position="100"/>
        <end position="118"/>
    </location>
</feature>
<feature type="transmembrane region" description="Helical" evidence="7">
    <location>
        <begin position="71"/>
        <end position="88"/>
    </location>
</feature>
<sequence>MHVTDAAKDPDDQTWLSQRERARLSRPTNQRAVVVTLAATGLVAAFMMTLMTPLVPELPQLVSADAEDAQWAITVTLLAAAAATPIAGRLGDLYGKQRMVLILLALVLVGSVVAMFANDLVPLIVGRGLQGLGIGVIPLGVSILRDVLHPDRLGSAVALVSATLGVGGAVGLPVAAVISQYLDWHYLFVLSGVLAVAGFVLVLVFVPPSTLRSEGGFDLVGAIGFGLGLVGVLLGVSKGSTWGWTSPATLGSIIGGVVVLVLWGLFELRHPSPLIDLRVAARRTVLLTNLASITVGFAFFASTVVLPQLLESPTATGVGLGQDMLIASLCLMPSGLVMWAMSPVAARLTAARGARVSLLLGLSIIVVSYVIGLFLMTEVWHAILVSTAVGFGVGFAYSSMPNLIMGAVPATETAASNGLNSVMRTLGSTIASAVLGVVLTSNVVTVGAVTTPSFDAFRIAFGVSIAAAVVGVLLTAFIPRHHRAYEDASLPDAGDLERALARTGSVSVVADSRRALAE</sequence>
<keyword evidence="2" id="KW-0813">Transport</keyword>
<name>A0A1X9LWP5_9MICO</name>
<dbReference type="PROSITE" id="PS50850">
    <property type="entry name" value="MFS"/>
    <property type="match status" value="1"/>
</dbReference>
<proteinExistence type="predicted"/>
<dbReference type="RefSeq" id="WP_085020608.1">
    <property type="nucleotide sequence ID" value="NZ_BMHD01000001.1"/>
</dbReference>
<evidence type="ECO:0000256" key="3">
    <source>
        <dbReference type="ARBA" id="ARBA00022692"/>
    </source>
</evidence>
<comment type="subcellular location">
    <subcellularLocation>
        <location evidence="1">Cell membrane</location>
        <topology evidence="1">Multi-pass membrane protein</topology>
    </subcellularLocation>
</comment>
<dbReference type="PANTHER" id="PTHR42718:SF9">
    <property type="entry name" value="MAJOR FACILITATOR SUPERFAMILY MULTIDRUG TRANSPORTER MFSC"/>
    <property type="match status" value="1"/>
</dbReference>
<dbReference type="Proteomes" id="UP000192775">
    <property type="component" value="Chromosome"/>
</dbReference>
<evidence type="ECO:0000256" key="6">
    <source>
        <dbReference type="SAM" id="MobiDB-lite"/>
    </source>
</evidence>
<feature type="transmembrane region" description="Helical" evidence="7">
    <location>
        <begin position="456"/>
        <end position="478"/>
    </location>
</feature>
<dbReference type="AlphaFoldDB" id="A0A1X9LWP5"/>
<feature type="transmembrane region" description="Helical" evidence="7">
    <location>
        <begin position="248"/>
        <end position="266"/>
    </location>
</feature>
<organism evidence="8 9">
    <name type="scientific">Cnuibacter physcomitrellae</name>
    <dbReference type="NCBI Taxonomy" id="1619308"/>
    <lineage>
        <taxon>Bacteria</taxon>
        <taxon>Bacillati</taxon>
        <taxon>Actinomycetota</taxon>
        <taxon>Actinomycetes</taxon>
        <taxon>Micrococcales</taxon>
        <taxon>Microbacteriaceae</taxon>
        <taxon>Cnuibacter</taxon>
    </lineage>
</organism>
<feature type="transmembrane region" description="Helical" evidence="7">
    <location>
        <begin position="124"/>
        <end position="144"/>
    </location>
</feature>
<dbReference type="KEGG" id="cphy:B5808_15545"/>
<feature type="transmembrane region" description="Helical" evidence="7">
    <location>
        <begin position="382"/>
        <end position="405"/>
    </location>
</feature>
<dbReference type="InterPro" id="IPR020846">
    <property type="entry name" value="MFS_dom"/>
</dbReference>
<keyword evidence="9" id="KW-1185">Reference proteome</keyword>
<dbReference type="SUPFAM" id="SSF103473">
    <property type="entry name" value="MFS general substrate transporter"/>
    <property type="match status" value="2"/>
</dbReference>
<dbReference type="GO" id="GO:0005886">
    <property type="term" value="C:plasma membrane"/>
    <property type="evidence" value="ECO:0007669"/>
    <property type="project" value="UniProtKB-SubCell"/>
</dbReference>
<protein>
    <submittedName>
        <fullName evidence="8">MFS transporter</fullName>
    </submittedName>
</protein>
<evidence type="ECO:0000256" key="7">
    <source>
        <dbReference type="SAM" id="Phobius"/>
    </source>
</evidence>
<keyword evidence="4 7" id="KW-1133">Transmembrane helix</keyword>
<dbReference type="EMBL" id="CP020715">
    <property type="protein sequence ID" value="ARJ06470.1"/>
    <property type="molecule type" value="Genomic_DNA"/>
</dbReference>
<feature type="transmembrane region" description="Helical" evidence="7">
    <location>
        <begin position="286"/>
        <end position="305"/>
    </location>
</feature>
<dbReference type="STRING" id="1619308.B5808_15545"/>
<feature type="region of interest" description="Disordered" evidence="6">
    <location>
        <begin position="1"/>
        <end position="23"/>
    </location>
</feature>
<evidence type="ECO:0000313" key="8">
    <source>
        <dbReference type="EMBL" id="ARJ06470.1"/>
    </source>
</evidence>
<dbReference type="CDD" id="cd17504">
    <property type="entry name" value="MFS_MMR_MDR_like"/>
    <property type="match status" value="1"/>
</dbReference>
<feature type="transmembrane region" description="Helical" evidence="7">
    <location>
        <begin position="325"/>
        <end position="346"/>
    </location>
</feature>
<feature type="transmembrane region" description="Helical" evidence="7">
    <location>
        <begin position="426"/>
        <end position="450"/>
    </location>
</feature>
<reference evidence="8 9" key="1">
    <citation type="submission" date="2017-04" db="EMBL/GenBank/DDBJ databases">
        <authorList>
            <person name="Afonso C.L."/>
            <person name="Miller P.J."/>
            <person name="Scott M.A."/>
            <person name="Spackman E."/>
            <person name="Goraichik I."/>
            <person name="Dimitrov K.M."/>
            <person name="Suarez D.L."/>
            <person name="Swayne D.E."/>
        </authorList>
    </citation>
    <scope>NUCLEOTIDE SEQUENCE [LARGE SCALE GENOMIC DNA]</scope>
    <source>
        <strain evidence="9">XA(T)</strain>
    </source>
</reference>
<dbReference type="Gene3D" id="1.20.1250.20">
    <property type="entry name" value="MFS general substrate transporter like domains"/>
    <property type="match status" value="2"/>
</dbReference>
<evidence type="ECO:0000313" key="9">
    <source>
        <dbReference type="Proteomes" id="UP000192775"/>
    </source>
</evidence>
<accession>A0A1X9LWP5</accession>
<feature type="transmembrane region" description="Helical" evidence="7">
    <location>
        <begin position="156"/>
        <end position="178"/>
    </location>
</feature>
<gene>
    <name evidence="8" type="ORF">B5808_15545</name>
</gene>
<dbReference type="Pfam" id="PF07690">
    <property type="entry name" value="MFS_1"/>
    <property type="match status" value="1"/>
</dbReference>
<dbReference type="InterPro" id="IPR011701">
    <property type="entry name" value="MFS"/>
</dbReference>
<keyword evidence="5 7" id="KW-0472">Membrane</keyword>
<keyword evidence="3 7" id="KW-0812">Transmembrane</keyword>
<feature type="transmembrane region" description="Helical" evidence="7">
    <location>
        <begin position="184"/>
        <end position="205"/>
    </location>
</feature>
<dbReference type="PANTHER" id="PTHR42718">
    <property type="entry name" value="MAJOR FACILITATOR SUPERFAMILY MULTIDRUG TRANSPORTER MFSC"/>
    <property type="match status" value="1"/>
</dbReference>
<dbReference type="InterPro" id="IPR036259">
    <property type="entry name" value="MFS_trans_sf"/>
</dbReference>
<feature type="transmembrane region" description="Helical" evidence="7">
    <location>
        <begin position="217"/>
        <end position="236"/>
    </location>
</feature>
<feature type="transmembrane region" description="Helical" evidence="7">
    <location>
        <begin position="358"/>
        <end position="376"/>
    </location>
</feature>
<evidence type="ECO:0000256" key="5">
    <source>
        <dbReference type="ARBA" id="ARBA00023136"/>
    </source>
</evidence>